<name>A0A5B7JG24_PORTR</name>
<dbReference type="EMBL" id="VSRR010093585">
    <property type="protein sequence ID" value="MPC93096.1"/>
    <property type="molecule type" value="Genomic_DNA"/>
</dbReference>
<accession>A0A5B7JG24</accession>
<reference evidence="1 2" key="1">
    <citation type="submission" date="2019-05" db="EMBL/GenBank/DDBJ databases">
        <title>Another draft genome of Portunus trituberculatus and its Hox gene families provides insights of decapod evolution.</title>
        <authorList>
            <person name="Jeong J.-H."/>
            <person name="Song I."/>
            <person name="Kim S."/>
            <person name="Choi T."/>
            <person name="Kim D."/>
            <person name="Ryu S."/>
            <person name="Kim W."/>
        </authorList>
    </citation>
    <scope>NUCLEOTIDE SEQUENCE [LARGE SCALE GENOMIC DNA]</scope>
    <source>
        <tissue evidence="1">Muscle</tissue>
    </source>
</reference>
<keyword evidence="2" id="KW-1185">Reference proteome</keyword>
<comment type="caution">
    <text evidence="1">The sequence shown here is derived from an EMBL/GenBank/DDBJ whole genome shotgun (WGS) entry which is preliminary data.</text>
</comment>
<evidence type="ECO:0000313" key="1">
    <source>
        <dbReference type="EMBL" id="MPC93096.1"/>
    </source>
</evidence>
<dbReference type="OrthoDB" id="425619at2759"/>
<dbReference type="Proteomes" id="UP000324222">
    <property type="component" value="Unassembled WGS sequence"/>
</dbReference>
<dbReference type="AlphaFoldDB" id="A0A5B7JG24"/>
<protein>
    <submittedName>
        <fullName evidence="1">Uncharacterized protein</fullName>
    </submittedName>
</protein>
<evidence type="ECO:0000313" key="2">
    <source>
        <dbReference type="Proteomes" id="UP000324222"/>
    </source>
</evidence>
<sequence length="93" mass="10381">MDRAANVLASTLPSPHPHPRSRVYYSASADLLRVGQVHSFHELYVSHGDLFAAGFCEGYSTTRQDNMVFVADRCKSLRTHTHCRGPESNLVVH</sequence>
<organism evidence="1 2">
    <name type="scientific">Portunus trituberculatus</name>
    <name type="common">Swimming crab</name>
    <name type="synonym">Neptunus trituberculatus</name>
    <dbReference type="NCBI Taxonomy" id="210409"/>
    <lineage>
        <taxon>Eukaryota</taxon>
        <taxon>Metazoa</taxon>
        <taxon>Ecdysozoa</taxon>
        <taxon>Arthropoda</taxon>
        <taxon>Crustacea</taxon>
        <taxon>Multicrustacea</taxon>
        <taxon>Malacostraca</taxon>
        <taxon>Eumalacostraca</taxon>
        <taxon>Eucarida</taxon>
        <taxon>Decapoda</taxon>
        <taxon>Pleocyemata</taxon>
        <taxon>Brachyura</taxon>
        <taxon>Eubrachyura</taxon>
        <taxon>Portunoidea</taxon>
        <taxon>Portunidae</taxon>
        <taxon>Portuninae</taxon>
        <taxon>Portunus</taxon>
    </lineage>
</organism>
<proteinExistence type="predicted"/>
<gene>
    <name evidence="1" type="ORF">E2C01_088216</name>
</gene>